<feature type="region of interest" description="Disordered" evidence="1">
    <location>
        <begin position="146"/>
        <end position="178"/>
    </location>
</feature>
<sequence length="302" mass="34058">MSQTKQYTKEYEKLLILPVSKEEVENALLNLEALFSFYKILKTSGGGSDVEVQWVYKPSAISSKKLVLKVKSRKARDDTVVIEGVSEDMDFTVNCKILQVFYAVHTSIKVVCKGVSRDICDKFFTPILDELREYIVKTPKEKPIEQKPVVPEKKAVPPPPPPPPAEAVSDKPASPPTPVSIEEKFEINKLYDEFTLAMAIMKAELITTVTLKPIWSVHSINEIIDSNLKKIQEYKLSILTLKTLDGRAELFLFIKPSGIPVGFKGRIEGVEYRGSGKDFEKITVLLYDAEIQARLWGLRELP</sequence>
<dbReference type="GeneID" id="59454674"/>
<dbReference type="OrthoDB" id="375264at2157"/>
<protein>
    <submittedName>
        <fullName evidence="2">Uncharacterized protein</fullName>
    </submittedName>
</protein>
<dbReference type="AlphaFoldDB" id="A0A7M1UQZ2"/>
<gene>
    <name evidence="2" type="ORF">IMZ38_04610</name>
</gene>
<feature type="compositionally biased region" description="Basic and acidic residues" evidence="1">
    <location>
        <begin position="146"/>
        <end position="155"/>
    </location>
</feature>
<evidence type="ECO:0000313" key="3">
    <source>
        <dbReference type="Proteomes" id="UP000593766"/>
    </source>
</evidence>
<organism evidence="2 3">
    <name type="scientific">Thermosphaera chiliense</name>
    <dbReference type="NCBI Taxonomy" id="3402707"/>
    <lineage>
        <taxon>Archaea</taxon>
        <taxon>Thermoproteota</taxon>
        <taxon>Thermoprotei</taxon>
        <taxon>Desulfurococcales</taxon>
        <taxon>Desulfurococcaceae</taxon>
        <taxon>Thermosphaera</taxon>
    </lineage>
</organism>
<reference evidence="2 3" key="1">
    <citation type="submission" date="2020-10" db="EMBL/GenBank/DDBJ databases">
        <title>Complete genome sequence of Thermosphaera aggregans strain 3507.</title>
        <authorList>
            <person name="Zayulina K.S."/>
            <person name="Elcheninov A.G."/>
            <person name="Toshchakov S.V."/>
            <person name="Kublanov I.V."/>
            <person name="Kochetkova T.V."/>
        </authorList>
    </citation>
    <scope>NUCLEOTIDE SEQUENCE [LARGE SCALE GENOMIC DNA]</scope>
    <source>
        <strain evidence="2 3">3507</strain>
    </source>
</reference>
<proteinExistence type="predicted"/>
<evidence type="ECO:0000256" key="1">
    <source>
        <dbReference type="SAM" id="MobiDB-lite"/>
    </source>
</evidence>
<name>A0A7M1UQZ2_9CREN</name>
<dbReference type="Proteomes" id="UP000593766">
    <property type="component" value="Chromosome"/>
</dbReference>
<keyword evidence="3" id="KW-1185">Reference proteome</keyword>
<accession>A0A7M1UQZ2</accession>
<feature type="compositionally biased region" description="Pro residues" evidence="1">
    <location>
        <begin position="156"/>
        <end position="165"/>
    </location>
</feature>
<dbReference type="KEGG" id="tcs:IMZ38_04610"/>
<dbReference type="RefSeq" id="WP_193435742.1">
    <property type="nucleotide sequence ID" value="NZ_CP063144.1"/>
</dbReference>
<evidence type="ECO:0000313" key="2">
    <source>
        <dbReference type="EMBL" id="QOR93937.1"/>
    </source>
</evidence>
<dbReference type="EMBL" id="CP063144">
    <property type="protein sequence ID" value="QOR93937.1"/>
    <property type="molecule type" value="Genomic_DNA"/>
</dbReference>